<gene>
    <name evidence="1" type="ORF">TPHV1_210028</name>
</gene>
<sequence length="59" mass="6842">MISFSAIFIINSPNFLKLHNKIIISKDKNFKLIRLLCSYCSMYKNYVSITSEYFTPKGG</sequence>
<dbReference type="Proteomes" id="UP000042527">
    <property type="component" value="Unassembled WGS sequence"/>
</dbReference>
<dbReference type="AlphaFoldDB" id="A0A0B7GXV3"/>
<evidence type="ECO:0000313" key="1">
    <source>
        <dbReference type="EMBL" id="CEM61795.1"/>
    </source>
</evidence>
<dbReference type="EMBL" id="CDNC01000014">
    <property type="protein sequence ID" value="CEM61795.1"/>
    <property type="molecule type" value="Genomic_DNA"/>
</dbReference>
<evidence type="ECO:0000313" key="2">
    <source>
        <dbReference type="Proteomes" id="UP000042527"/>
    </source>
</evidence>
<keyword evidence="2" id="KW-1185">Reference proteome</keyword>
<proteinExistence type="predicted"/>
<reference evidence="2" key="1">
    <citation type="submission" date="2015-01" db="EMBL/GenBank/DDBJ databases">
        <authorList>
            <person name="Manzoor Shahid"/>
            <person name="Zubair Saima"/>
        </authorList>
    </citation>
    <scope>NUCLEOTIDE SEQUENCE [LARGE SCALE GENOMIC DNA]</scope>
    <source>
        <strain evidence="2">V1</strain>
    </source>
</reference>
<name>A0A0B7GXV3_TREPH</name>
<protein>
    <submittedName>
        <fullName evidence="1">Uncharacterized protein</fullName>
    </submittedName>
</protein>
<organism evidence="1 2">
    <name type="scientific">Treponema phagedenis</name>
    <dbReference type="NCBI Taxonomy" id="162"/>
    <lineage>
        <taxon>Bacteria</taxon>
        <taxon>Pseudomonadati</taxon>
        <taxon>Spirochaetota</taxon>
        <taxon>Spirochaetia</taxon>
        <taxon>Spirochaetales</taxon>
        <taxon>Treponemataceae</taxon>
        <taxon>Treponema</taxon>
    </lineage>
</organism>
<accession>A0A0B7GXV3</accession>